<proteinExistence type="predicted"/>
<accession>A0A814VWT2</accession>
<reference evidence="2" key="1">
    <citation type="submission" date="2021-02" db="EMBL/GenBank/DDBJ databases">
        <authorList>
            <person name="Nowell W R."/>
        </authorList>
    </citation>
    <scope>NUCLEOTIDE SEQUENCE</scope>
</reference>
<feature type="transmembrane region" description="Helical" evidence="1">
    <location>
        <begin position="416"/>
        <end position="442"/>
    </location>
</feature>
<name>A0A814VWT2_9BILA</name>
<evidence type="ECO:0008006" key="4">
    <source>
        <dbReference type="Google" id="ProtNLM"/>
    </source>
</evidence>
<protein>
    <recommendedName>
        <fullName evidence="4">Transmembrane protein</fullName>
    </recommendedName>
</protein>
<keyword evidence="1" id="KW-1133">Transmembrane helix</keyword>
<gene>
    <name evidence="2" type="ORF">CJN711_LOCUS11648</name>
</gene>
<dbReference type="Proteomes" id="UP000663855">
    <property type="component" value="Unassembled WGS sequence"/>
</dbReference>
<comment type="caution">
    <text evidence="2">The sequence shown here is derived from an EMBL/GenBank/DDBJ whole genome shotgun (WGS) entry which is preliminary data.</text>
</comment>
<evidence type="ECO:0000256" key="1">
    <source>
        <dbReference type="SAM" id="Phobius"/>
    </source>
</evidence>
<evidence type="ECO:0000313" key="3">
    <source>
        <dbReference type="Proteomes" id="UP000663855"/>
    </source>
</evidence>
<feature type="transmembrane region" description="Helical" evidence="1">
    <location>
        <begin position="370"/>
        <end position="395"/>
    </location>
</feature>
<dbReference type="AlphaFoldDB" id="A0A814VWT2"/>
<keyword evidence="1" id="KW-0812">Transmembrane</keyword>
<organism evidence="2 3">
    <name type="scientific">Rotaria magnacalcarata</name>
    <dbReference type="NCBI Taxonomy" id="392030"/>
    <lineage>
        <taxon>Eukaryota</taxon>
        <taxon>Metazoa</taxon>
        <taxon>Spiralia</taxon>
        <taxon>Gnathifera</taxon>
        <taxon>Rotifera</taxon>
        <taxon>Eurotatoria</taxon>
        <taxon>Bdelloidea</taxon>
        <taxon>Philodinida</taxon>
        <taxon>Philodinidae</taxon>
        <taxon>Rotaria</taxon>
    </lineage>
</organism>
<evidence type="ECO:0000313" key="2">
    <source>
        <dbReference type="EMBL" id="CAF1193698.1"/>
    </source>
</evidence>
<sequence>MLFFRPTGHFAYAFTQQFLLLYNLDTDSVSMQLGNITWPDTSFLPHAVDISDEFVVVLGFVGNPTTNYTPCAFLLNRSDSTLKVLDQWSYTPPTNRSWQASLTNIDADSYAAQYDMSVSINPTGDQVLLGIQITNTIVLLNVNRSANKFILAPQSFSNGQAIGMGKAVGWFDANTSVVLVNTYSLSYIWSASRVFVYNMALFNSSGIMSVFPNAQQPLATGFGPILITLVVTVTGTVTMLDSQGDISIIFPAAPGSYADTSWGTVSWALDCIGGTFNPQLSIGPCVLCPQGNSTNGLTGQSICVSCEIDTFCPTGAAFGNISTSSSILTSAGQALAYPVSPQSVRFDNILMQNMFYLRSPMSGHCVLVSAFFWALIVIALGIVIVFVMITLKYYVRNTQLKVTRKRVTRLLKQTDFIGEGELWMGGIATISIAILATFAYIFSSAYFQRYPIERVNSPANFACDTTLTNAQFSSGFDVADSFTKR</sequence>
<dbReference type="EMBL" id="CAJNOV010004968">
    <property type="protein sequence ID" value="CAF1193698.1"/>
    <property type="molecule type" value="Genomic_DNA"/>
</dbReference>
<keyword evidence="1" id="KW-0472">Membrane</keyword>